<gene>
    <name evidence="10" type="ORF">V5F89_05870</name>
</gene>
<accession>A0ABZ2DAL0</accession>
<keyword evidence="2" id="KW-0813">Transport</keyword>
<dbReference type="Gene3D" id="3.55.50.30">
    <property type="match status" value="1"/>
</dbReference>
<evidence type="ECO:0000313" key="11">
    <source>
        <dbReference type="Proteomes" id="UP001335183"/>
    </source>
</evidence>
<proteinExistence type="predicted"/>
<sequence>MQFHRLSRTALLTGASFAALATFGTGPARAQNVPQDVVFGDMIALTGGNVQLPDGTYAKWQGAENPVIGTDADGSPLMTIKQTRQKALLDWESFSLKTEEILEFQQQAADWIAVNRVHGEQASQIDGTIRAPGRVFIFNDNGVLFGEGANVDVRQLVTGKGVSDVLVDGATTTIVQKDERAILNWSDMSSQAGEILRFQQEKSDWIAMNRSLADGTTRLAGDIEADGHIYLIAPEGLAIAGSVEAQQVIASSLNMSDRQFEEGLNRCLDCNNSRHTPHFSNSWMPNVSASVVTGEQMAEWLSSSGPTAVSEVVVEDSATIATGALGKIMLFGNHVTNEGILSVRDEGQVILAAGENIWLNLDSRDGNRFEAFAGQWDPVAFSGSPVFARKMQTVLSEAEQQLWLELTGTLYPIGYTFSREEWGNSSRDIGPMPALLQERIERIGFEHALSVQNTARNSGIIRASRGGNVDFRGWRLEQMGAIEMTSTASFRGKINLDARLYAHERHWTERGDGPPVPNNGTIVFGEGSLTQITPDLEATDTIPLTEGDQSVGSLVLNAFRVHMQDDSMVYMPSGTVNVWLDETEFLVSGGRGIGQNQNNETGTRFMMERGATIDLSGWESTVLPMGYHQVTGKLFAAQLADSPLQREGPFYRKEITVDRRYGTDLANWESFDNLTQGTLDWFLTDGGSFAIDADNDFIMKSGSLIDVSGGKITYEAGTVTTTLVRTLDGRVIDIREADPDQLYMGLANEFTQYDLKWGEQETYLIPFVSPTLTRYEEGYVEGGNAGSIDILAPDAILQGTVLGGVTVGKYQREDTPEMGSFTLNDAGTEENEYKANSLIIAAQEQLISANFGITDNLEDEFGDLFGEEFDEENYADGIVVPPTEKTYDNTALLSAGFFDRSEMGSYLLIQSGPEPDAEGNLPQSSVFVESGVALDLGTASFDLRSERGGVQFDGTIRTLGGDVSISGASLIFGAEAAIDTSAGWYSEYELLDSRPLLDNARVDGGDISLGQVNGRGIAEWLEDGVMILPETLRLNLGGGAWAKRDGTIVRGKGGSLSVTAFNVTEVDLSALDHAEALGLGGNGALSLSTSRSLFIGESGTDFPLPPGWEQGEPEPPIPGVPGPERPEIPRDPIVISPDLFKDSGFSAIHLSGERLMVAPGTRIEATPLALRLKPAGIENGVAPWQLAETGTAMSDLVEVTHRPLGMRPEGLRRGMDLSFSAANFGYIQNADNPGAVLVGEGSSIVTEAGGTIGFTVRNGQTLDIRGTVQADGGTIALTSQGDGATIRLGSEARLLARGAAVTTDIVTSPDGGEWRDGYVLDGGTIQFGETVTGTGSTLPILAVAIEEGAVLDVSGAQATFDIVPEDGNGGLRVPTTIASDGGSIEITAQELDIAGARYFAQAGGSGASGGSFLVDFRASYEGGDGADIGGVFDAFEQYAGRGFIVDKEGNEVSSIVGVDLGQIASILFRPVDIGDGLIFNSRQEFVDYFSLVNLDAAGMPPALVVGDPDIPFEFSGASASVDPGLIQAAGIVGFQPSPPYDGPETVARLPVDSILAGGFSNLTLSASPGIVFAGDVALGGRNADGGYQFDNITLATPNIVGLEGANVTLEATTVDLKLPEVRTLAQLNLNQAIYIAALGGTNAGGADSQAVFTARSGVLTDIAQANFTGFGTVGLESDGDIRLRGYSRFTDSPELVAFPGHLRTTGDLRIRADQLYAASGRDFLVKADRSITVLPQTDGQAINGTPYEAAAILTLEAPRIVQGGTVRSPLGAIVFNAIDDGSEGAGTVSLLAGSVTSVSSDGNVVPYGALNNGDTWLDPLWVRDPLDNTGGSVDDRELRILPERAVTIQGADIDLQAGAQVDLSGGGDLFAGEFTPGVGGTQDWLSGYFDQNYDWVESDEVYAILPGYDADVAPVGVGDAGPAVGQKVYLSGGSGLEAGYYTLLPAEFARLPGAFRVTAHHQYDGDYTDVRLGESRPLNDGSSLQAGYSYVGDLNNRDQRTSAFLVMPRETLFARSQYNTQLASEYFGSAEFIEKALRENKEVPDAPRTPLDGGSIVLAATRSLNLAATLDTAAGEGGRGGLADIQADMIAVVGEATDRTQYEGYLQLDSEQLNSLGAESLLLGGIRRQGEVNLELTVGASDVVIDNEGAVLSGPELIFASLGDVTVKSGSSIETSGAMTGEASDLRVIAATSELIDDRGTADEADDVPVHLALDRGAIMRLSANEQIDLLRDSDAVDRMAELTANPEQLAALNARRAEFGLGPLETGGVLDIEDGASVVSSASLTLDGTIDTLIGQSASVGAPQISAASSRVSVGAVPAGTEGLVFAEGSLGALAAAEDIVLKSYSSIDFYGETTLRADGGLTLDARTFRAVDGDGATVTLAGSTVTFANSNGGTAIGETGGAALRVEADNIYLSGGDKWLSGVEKVDLVASERVIGRDENTLHVPGALAIDAAAVTAESGARQFFDAEGAISLTANGNAALDPLPTFGATLGFTGASIVSEGQLALTGGTVELRAREGDVVLAGGSVDVTSDQVEIFDKLVGVGAGNISLVSDAGDILVGEGALVDVSGTEAGGDAGRLTLTAGLGDVRVAGTLRGEAAEGYRSGSLRMTSLAMEDFGGFNAILDQGGFRQARAFEINSGNVSIDSDVTVREFTVVANDGSIDVSRTIETPGENGGRIQLSAARDVTLAGSAQLLARAGAEGGSGGTVFLETVGLEGGTIDIAAGSLIDVSGSGEGGRTVRLRAPQVGGNDVAIDRIDGTITGARSVIAEAFRVYDEVETIDQDVIDLVSGDAADFMQNAPAINARLGEQVQLAPGIELRNDGDMELVTDWDLSTMRYDGAAGVLTLRAAGDLLINANLSDGFDGTSPEAAMLDGTSWTINLTGGANIASPNSLAVLPQGQLAEGKGSVVIGGTPDTIEYYQTAEVSDEVGDWEPEKPDVADSDLPADIVANYQRCVFEGGCSLDEFNEAFFAYLGARAAFDGDWAAYLNDEMTADELRAAWPVTLAGVVLEEPERPAPPFYGIENRLFLLDENGRFVRDGSDGPSLGFVELERDWDTGKYIDPRTGELIDQDPETGDYVDTDYYARRPLPWAVASGTNLELPRQDMTEIDRVTGAPGQGHYFTEAVGYMQTDNSTGYLVRTGTGAINVASGRDFVLQEAPSVLYTAGVPAAEVTNFEAAPGGYTPTNGGDITLNVAGSIDGTTSFQLPSAWLEMVGDVDRNNGTFSPGTDREYNQLTWHVRFDRYRAGIGALGGGNVTVRAGGDINELTVNIPTTGRIAGGRPGDEGTQFHQTGGGNLSLRAGGNIRGGIFYVGDGLGEFTAGGAFTGTPGAIERFDPFAPHPMAGNFHADPRGATLKYDFYPLFYTSNGTLRLSSGGDLNVEAVLDPFGGPGDSTWNIDNALVTLTPDASVEMFSSGGDIRIWDNVYNIAHYDVVGGMIDRISYMPASVPLSIDLMGGRDAPRAEHWGFDHWPATLRATAAAGDIQFMGGIALAPSATGNLELIARGSVQLGAMDNPNLTLSYPDRIYGNLLSLRRGIEMSQALPEYVRTPDNVFVRGGIPLAGGDRYGILHAGVGAFGPDILPDLHVGDLEPARVYAGEGKVVLTEQLTLPKAVRVRSAGEIYFPRISVQHNNPGDLTLLKAGGGIYFGGSSFVTVAGQGRLEFEAGGDFWIPDNAQGIVSQPIMVWPNPSSSYGEQVEAYPGRQAADIAITVGLEREPDYAGFADWLFNPEGADTPDYALIDAGDGRELPMYLFDRLNPRADRGTDPALFDADLRAGFVNYIRSLQGLEALESEAEQGLYLGEAWDYWVALPAGQETPFDAFFPRGEAAKAVDPVFYLPETSEGLVNYVRRVNGMDILETQEEQLAWLDDAWAMWESMAIEDKTPFYRSVLNMELRTTGREANDPDSDRYNSTFRGYDAIAKLFPGAQKRADEELAEGEARWDGDFETFASRVLSRGGGDIDFVIPGGELMLANVAATDAQTGQPTDEWGGSEQGDALRAGLITENGGAINVFAHDSVTINRSRVLTAKGGNVLIWSSYGDIAAGAGAKTSISPAYYDYSYDDWYDRDRSPAGLPTGAGIGTLASVDGAPAADVDLIAPNGIVDAGDAGIRVSGNFNVFAVQILGTDNIDVSGISTGLPVPPAAPPTSLDTGDVAAQANRAIEAITDAMAQAQENASVMAPSIIEVRVTGYGCPPEDLTCEGPSASSAPAAEARPERLAMVRKAAVPAPVDRIHTLSIPPQPLKQAIGEVSRKTGTDVIYDSDVPVAGATRGVQGRMTVEEALRRMVRELGLEPVKVGPQSIVLRRRS</sequence>
<dbReference type="InterPro" id="IPR012334">
    <property type="entry name" value="Pectin_lyas_fold"/>
</dbReference>
<dbReference type="InterPro" id="IPR011050">
    <property type="entry name" value="Pectin_lyase_fold/virulence"/>
</dbReference>
<dbReference type="PANTHER" id="PTHR12338">
    <property type="entry name" value="AUTOTRANSPORTER"/>
    <property type="match status" value="1"/>
</dbReference>
<evidence type="ECO:0000259" key="8">
    <source>
        <dbReference type="SMART" id="SM00912"/>
    </source>
</evidence>
<evidence type="ECO:0000259" key="9">
    <source>
        <dbReference type="SMART" id="SM00965"/>
    </source>
</evidence>
<organism evidence="10 11">
    <name type="scientific">Pelagerythrobacter marensis</name>
    <dbReference type="NCBI Taxonomy" id="543877"/>
    <lineage>
        <taxon>Bacteria</taxon>
        <taxon>Pseudomonadati</taxon>
        <taxon>Pseudomonadota</taxon>
        <taxon>Alphaproteobacteria</taxon>
        <taxon>Sphingomonadales</taxon>
        <taxon>Erythrobacteraceae</taxon>
        <taxon>Pelagerythrobacter</taxon>
    </lineage>
</organism>
<feature type="domain" description="Filamentous haemagglutinin FhaB/tRNA nuclease CdiA-like TPS" evidence="8">
    <location>
        <begin position="62"/>
        <end position="166"/>
    </location>
</feature>
<dbReference type="InterPro" id="IPR011662">
    <property type="entry name" value="Secretin/TonB_short_N"/>
</dbReference>
<dbReference type="RefSeq" id="WP_338447306.1">
    <property type="nucleotide sequence ID" value="NZ_CP144918.1"/>
</dbReference>
<protein>
    <submittedName>
        <fullName evidence="10">Filamentous hemagglutinin family protein</fullName>
    </submittedName>
</protein>
<dbReference type="SUPFAM" id="SSF51126">
    <property type="entry name" value="Pectin lyase-like"/>
    <property type="match status" value="2"/>
</dbReference>
<dbReference type="InterPro" id="IPR050909">
    <property type="entry name" value="Bact_Autotransporter_VF"/>
</dbReference>
<evidence type="ECO:0000313" key="10">
    <source>
        <dbReference type="EMBL" id="WWA48423.1"/>
    </source>
</evidence>
<feature type="domain" description="Filamentous haemagglutinin FhaB/tRNA nuclease CdiA-like TPS" evidence="8">
    <location>
        <begin position="167"/>
        <end position="259"/>
    </location>
</feature>
<dbReference type="Gene3D" id="2.160.20.10">
    <property type="entry name" value="Single-stranded right-handed beta-helix, Pectin lyase-like"/>
    <property type="match status" value="2"/>
</dbReference>
<dbReference type="Pfam" id="PF12545">
    <property type="entry name" value="DUF3739"/>
    <property type="match status" value="1"/>
</dbReference>
<keyword evidence="6" id="KW-0998">Cell outer membrane</keyword>
<keyword evidence="4 7" id="KW-0732">Signal</keyword>
<keyword evidence="5" id="KW-0472">Membrane</keyword>
<comment type="subcellular location">
    <subcellularLocation>
        <location evidence="1">Secreted</location>
    </subcellularLocation>
</comment>
<dbReference type="EMBL" id="CP144918">
    <property type="protein sequence ID" value="WWA48423.1"/>
    <property type="molecule type" value="Genomic_DNA"/>
</dbReference>
<keyword evidence="3" id="KW-0964">Secreted</keyword>
<keyword evidence="11" id="KW-1185">Reference proteome</keyword>
<feature type="signal peptide" evidence="7">
    <location>
        <begin position="1"/>
        <end position="21"/>
    </location>
</feature>
<evidence type="ECO:0000256" key="5">
    <source>
        <dbReference type="ARBA" id="ARBA00023136"/>
    </source>
</evidence>
<dbReference type="NCBIfam" id="TIGR01901">
    <property type="entry name" value="adhes_NPXG"/>
    <property type="match status" value="1"/>
</dbReference>
<dbReference type="Pfam" id="PF05860">
    <property type="entry name" value="TPS"/>
    <property type="match status" value="1"/>
</dbReference>
<evidence type="ECO:0000256" key="7">
    <source>
        <dbReference type="SAM" id="SignalP"/>
    </source>
</evidence>
<evidence type="ECO:0000256" key="1">
    <source>
        <dbReference type="ARBA" id="ARBA00004613"/>
    </source>
</evidence>
<feature type="domain" description="Secretin/TonB short N-terminal" evidence="9">
    <location>
        <begin position="4262"/>
        <end position="4313"/>
    </location>
</feature>
<dbReference type="InterPro" id="IPR008638">
    <property type="entry name" value="FhaB/CdiA-like_TPS"/>
</dbReference>
<dbReference type="SMART" id="SM00965">
    <property type="entry name" value="STN"/>
    <property type="match status" value="1"/>
</dbReference>
<dbReference type="InterPro" id="IPR021026">
    <property type="entry name" value="Filamn_hemagglutn_DUF3739"/>
</dbReference>
<evidence type="ECO:0000256" key="6">
    <source>
        <dbReference type="ARBA" id="ARBA00023237"/>
    </source>
</evidence>
<dbReference type="PANTHER" id="PTHR12338:SF8">
    <property type="entry name" value="HEME_HEMOPEXIN-BINDING PROTEIN"/>
    <property type="match status" value="1"/>
</dbReference>
<reference evidence="10 11" key="1">
    <citation type="submission" date="2024-02" db="EMBL/GenBank/DDBJ databases">
        <title>The whole genome sequence of five bacterial samples isolated from Abu Dhabi Sabkha-shore region.</title>
        <authorList>
            <person name="Sudalaimuthuasari N."/>
            <person name="Sarfraz B."/>
            <person name="Tuyisabe J.D."/>
            <person name="Mugisha Ntwali L.D.M."/>
            <person name="Ali A.I.A.A."/>
            <person name="Almansoori S.Z.A."/>
            <person name="Alajami H.S.A."/>
            <person name="Almeqbaali A.A.S."/>
            <person name="Kundu B."/>
            <person name="Saeed E.E."/>
            <person name="Sukumarinath V."/>
            <person name="Mishra A.K."/>
            <person name="Hazzouri K.M."/>
            <person name="Almaskari R."/>
            <person name="Sharma A.K."/>
            <person name="Amiri K.M.A."/>
        </authorList>
    </citation>
    <scope>NUCLEOTIDE SEQUENCE [LARGE SCALE GENOMIC DNA]</scope>
    <source>
        <strain evidence="11">kcgeb_sd</strain>
    </source>
</reference>
<evidence type="ECO:0000256" key="4">
    <source>
        <dbReference type="ARBA" id="ARBA00022729"/>
    </source>
</evidence>
<dbReference type="SMART" id="SM00912">
    <property type="entry name" value="Haemagg_act"/>
    <property type="match status" value="2"/>
</dbReference>
<feature type="chain" id="PRO_5046409865" evidence="7">
    <location>
        <begin position="22"/>
        <end position="4314"/>
    </location>
</feature>
<name>A0ABZ2DAL0_9SPHN</name>
<evidence type="ECO:0000256" key="3">
    <source>
        <dbReference type="ARBA" id="ARBA00022525"/>
    </source>
</evidence>
<evidence type="ECO:0000256" key="2">
    <source>
        <dbReference type="ARBA" id="ARBA00022448"/>
    </source>
</evidence>
<dbReference type="Proteomes" id="UP001335183">
    <property type="component" value="Chromosome"/>
</dbReference>